<reference evidence="3" key="1">
    <citation type="submission" date="2018-02" db="EMBL/GenBank/DDBJ databases">
        <title>Firefly genomes illuminate parallel origins of bioluminescence in beetles.</title>
        <authorList>
            <person name="Fallon T.R."/>
            <person name="Lower S.E.S."/>
            <person name="Behringer M."/>
            <person name="Weng J.-K."/>
        </authorList>
    </citation>
    <scope>NUCLEOTIDE SEQUENCE [LARGE SCALE GENOMIC DNA]</scope>
</reference>
<feature type="signal peptide" evidence="1">
    <location>
        <begin position="1"/>
        <end position="23"/>
    </location>
</feature>
<dbReference type="Proteomes" id="UP000239250">
    <property type="component" value="Chromosome"/>
</dbReference>
<dbReference type="InterPro" id="IPR054816">
    <property type="entry name" value="Lipoprotein_mollicutes-type_CS"/>
</dbReference>
<proteinExistence type="predicted"/>
<name>A0A2S0NL98_9MOLU</name>
<keyword evidence="1" id="KW-0732">Signal</keyword>
<dbReference type="AlphaFoldDB" id="A0A2S0NL98"/>
<evidence type="ECO:0008006" key="4">
    <source>
        <dbReference type="Google" id="ProtNLM"/>
    </source>
</evidence>
<accession>A0A2S0NL98</accession>
<evidence type="ECO:0000256" key="1">
    <source>
        <dbReference type="SAM" id="SignalP"/>
    </source>
</evidence>
<dbReference type="EMBL" id="CP027019">
    <property type="protein sequence ID" value="AVP49779.1"/>
    <property type="molecule type" value="Genomic_DNA"/>
</dbReference>
<gene>
    <name evidence="2" type="ORF">C5T88_04395</name>
</gene>
<dbReference type="NCBIfam" id="NF038029">
    <property type="entry name" value="LP_plasma"/>
    <property type="match status" value="1"/>
</dbReference>
<feature type="chain" id="PRO_5015763787" description="Lipoprotein" evidence="1">
    <location>
        <begin position="24"/>
        <end position="770"/>
    </location>
</feature>
<evidence type="ECO:0000313" key="2">
    <source>
        <dbReference type="EMBL" id="AVP49779.1"/>
    </source>
</evidence>
<evidence type="ECO:0000313" key="3">
    <source>
        <dbReference type="Proteomes" id="UP000239250"/>
    </source>
</evidence>
<dbReference type="PROSITE" id="PS51257">
    <property type="entry name" value="PROKAR_LIPOPROTEIN"/>
    <property type="match status" value="1"/>
</dbReference>
<protein>
    <recommendedName>
        <fullName evidence="4">Lipoprotein</fullName>
    </recommendedName>
</protein>
<organism evidence="2 3">
    <name type="scientific">Williamsoniiplasma luminosum</name>
    <dbReference type="NCBI Taxonomy" id="214888"/>
    <lineage>
        <taxon>Bacteria</taxon>
        <taxon>Bacillati</taxon>
        <taxon>Mycoplasmatota</taxon>
        <taxon>Mollicutes</taxon>
        <taxon>Entomoplasmatales</taxon>
        <taxon>Williamsoniiplasma</taxon>
    </lineage>
</organism>
<sequence length="770" mass="86690">MKKILALLSSIGLLATTSLTVVACTNNEVKRFDTPTLEEKLRDQMIMELLQDPEFGSITNGKYFNSIDFKDVVLKMVQETTSKLANNHYNEQWSKSLKSKPISKDESFQQTKDRLSKIAQNEFYIQYTTRLLADSKVSLDSELSGSTDNLFLLNPQDLIKTKDEIDPNDDYYIYYNSAPGVKDKWYRWNFYGENKNAQDSIPSIEQLETSQFVITNDGTEAVINADIVKDKDRFYIDAQGKQINPKNGIYSKDKDGQTVFVMNGKTALEYRFQQYFNAKIKTTTFQNLLTSTFLANDTFTTKYTEPTKISDLIELNQDLYYKSSSDLLKYVQSWNKNDGYKSNLKMVWSATFDTKEKAQEAYTLVEPFLNSDGSFIDSNKHALKEAYEKIDAINKTNIGTDPFLGMKGFNGFVQNDGDSVKSVDGTFALADSTKALIAKANSPAIFANNGQGYESKQVGKFDIALVLPIYAVDLFSDKDKTFDYGQSTTLYKALGVDELWTSLDDANNKNAQGKISDSKKTWINDHQAGNIANILLIDDKNATLTLDEWNKDHTDKITLENIWDHAEVSGLKGFQANIKNTLPAEKTFGNVAIGQDKVVLTENFEGLKPTDPEGKFIFTLEGKKLSVSTPNDPSLIGTVKQFGAVWLSFDKGSTGNVYTRDEIHENGRTVSYKINLGSGSDHPNDMVVDGPFNFYLNSQTSLDVTNLNKTKKRELLEQVEYIVSKKDGMSKNAEAVIYPLFLKNDKILYKPLYEALKEYLEDKSKGGSSD</sequence>
<dbReference type="RefSeq" id="WP_303662319.1">
    <property type="nucleotide sequence ID" value="NZ_CP027019.1"/>
</dbReference>